<protein>
    <submittedName>
        <fullName evidence="1">Helix-turn-helix transcriptional regulator</fullName>
    </submittedName>
</protein>
<dbReference type="EMBL" id="JBEPEK010000042">
    <property type="protein sequence ID" value="MER7179487.1"/>
    <property type="molecule type" value="Genomic_DNA"/>
</dbReference>
<dbReference type="CDD" id="cd00093">
    <property type="entry name" value="HTH_XRE"/>
    <property type="match status" value="1"/>
</dbReference>
<dbReference type="InterPro" id="IPR058118">
    <property type="entry name" value="Tpg"/>
</dbReference>
<reference evidence="1 2" key="1">
    <citation type="submission" date="2024-06" db="EMBL/GenBank/DDBJ databases">
        <title>The Natural Products Discovery Center: Release of the First 8490 Sequenced Strains for Exploring Actinobacteria Biosynthetic Diversity.</title>
        <authorList>
            <person name="Kalkreuter E."/>
            <person name="Kautsar S.A."/>
            <person name="Yang D."/>
            <person name="Bader C.D."/>
            <person name="Teijaro C.N."/>
            <person name="Fluegel L."/>
            <person name="Davis C.M."/>
            <person name="Simpson J.R."/>
            <person name="Lauterbach L."/>
            <person name="Steele A.D."/>
            <person name="Gui C."/>
            <person name="Meng S."/>
            <person name="Li G."/>
            <person name="Viehrig K."/>
            <person name="Ye F."/>
            <person name="Su P."/>
            <person name="Kiefer A.F."/>
            <person name="Nichols A."/>
            <person name="Cepeda A.J."/>
            <person name="Yan W."/>
            <person name="Fan B."/>
            <person name="Jiang Y."/>
            <person name="Adhikari A."/>
            <person name="Zheng C.-J."/>
            <person name="Schuster L."/>
            <person name="Cowan T.M."/>
            <person name="Smanski M.J."/>
            <person name="Chevrette M.G."/>
            <person name="De Carvalho L.P.S."/>
            <person name="Shen B."/>
        </authorList>
    </citation>
    <scope>NUCLEOTIDE SEQUENCE [LARGE SCALE GENOMIC DNA]</scope>
    <source>
        <strain evidence="1 2">NPDC000234</strain>
    </source>
</reference>
<proteinExistence type="predicted"/>
<evidence type="ECO:0000313" key="2">
    <source>
        <dbReference type="Proteomes" id="UP001474181"/>
    </source>
</evidence>
<evidence type="ECO:0000313" key="1">
    <source>
        <dbReference type="EMBL" id="MER7179487.1"/>
    </source>
</evidence>
<dbReference type="InterPro" id="IPR010982">
    <property type="entry name" value="Lambda_DNA-bd_dom_sf"/>
</dbReference>
<dbReference type="RefSeq" id="WP_350778722.1">
    <property type="nucleotide sequence ID" value="NZ_JBEPEK010000042.1"/>
</dbReference>
<accession>A0ABV1WRK1</accession>
<dbReference type="Proteomes" id="UP001474181">
    <property type="component" value="Unassembled WGS sequence"/>
</dbReference>
<dbReference type="NCBIfam" id="NF047541">
    <property type="entry name" value="telomere_Tpg"/>
    <property type="match status" value="1"/>
</dbReference>
<dbReference type="SUPFAM" id="SSF47413">
    <property type="entry name" value="lambda repressor-like DNA-binding domains"/>
    <property type="match status" value="1"/>
</dbReference>
<keyword evidence="2" id="KW-1185">Reference proteome</keyword>
<comment type="caution">
    <text evidence="1">The sequence shown here is derived from an EMBL/GenBank/DDBJ whole genome shotgun (WGS) entry which is preliminary data.</text>
</comment>
<gene>
    <name evidence="1" type="ORF">ABT404_08380</name>
</gene>
<name>A0ABV1WRK1_9ACTN</name>
<sequence>MGVIADSLQRAAAEHFTRPIPKTTAARLRFLIKSEHGSTSKVATRLGIHPRTVQRYLSGQLKQPKPALAARLAAEVGKDWQPRIRRRAAQQAATRTGLTVETRASFGYTAAPGTTDESRMRRITQRLPPDHAAHLLQAHATGADEQQLAQILAQGLQETYFKDGGRRALGLLVELHDIDYVDIAF</sequence>
<organism evidence="1 2">
    <name type="scientific">Streptomyces hyaluromycini</name>
    <dbReference type="NCBI Taxonomy" id="1377993"/>
    <lineage>
        <taxon>Bacteria</taxon>
        <taxon>Bacillati</taxon>
        <taxon>Actinomycetota</taxon>
        <taxon>Actinomycetes</taxon>
        <taxon>Kitasatosporales</taxon>
        <taxon>Streptomycetaceae</taxon>
        <taxon>Streptomyces</taxon>
    </lineage>
</organism>
<dbReference type="InterPro" id="IPR001387">
    <property type="entry name" value="Cro/C1-type_HTH"/>
</dbReference>